<dbReference type="GO" id="GO:0000479">
    <property type="term" value="P:endonucleolytic cleavage of tricistronic rRNA transcript (SSU-rRNA, 5.8S rRNA, LSU-rRNA)"/>
    <property type="evidence" value="ECO:0007669"/>
    <property type="project" value="TreeGrafter"/>
</dbReference>
<feature type="region of interest" description="Disordered" evidence="5">
    <location>
        <begin position="1"/>
        <end position="57"/>
    </location>
</feature>
<dbReference type="SMART" id="SM01362">
    <property type="entry name" value="DUF663"/>
    <property type="match status" value="1"/>
</dbReference>
<dbReference type="GO" id="GO:0005525">
    <property type="term" value="F:GTP binding"/>
    <property type="evidence" value="ECO:0007669"/>
    <property type="project" value="TreeGrafter"/>
</dbReference>
<dbReference type="GO" id="GO:0003924">
    <property type="term" value="F:GTPase activity"/>
    <property type="evidence" value="ECO:0007669"/>
    <property type="project" value="TreeGrafter"/>
</dbReference>
<dbReference type="EMBL" id="KV745776">
    <property type="protein sequence ID" value="OCK73438.1"/>
    <property type="molecule type" value="Genomic_DNA"/>
</dbReference>
<evidence type="ECO:0000313" key="7">
    <source>
        <dbReference type="EMBL" id="OCK73438.1"/>
    </source>
</evidence>
<sequence>MAPMMDHHHRSTTKHPQKAFKARHATKSALKERSKGKIENEERGMRRTPHQQIMSKMDRRNQAKQKRLMNHSEHLRATNVFAGREGAPRLVAVVPLCEDVSAAAAVRSLNISLDLEEEVPEVGWVRTSIDRFKQRVSYIVVKRDLLASLDACRTADFVIFVLSAKQEVDQHGELILRSIEGQGVSNTFAVVQGLDSIPPKKKPQTLSSLKSYIAYFLPTVEKVHSLDSRQESSNLVRSLCSTTPKGVHWREDRSWMFVEDVQFPGGKAAMTDHGTGEAIITGVVRGRALQADRLVQIGDWGDFQIEKITAAPLNTGKKGRDDTMVVDADEQNAILSEPGAEQDDLNSLAPEEAVMKDVDNYPVSIAPSERKGVLLDDHHYFSDEDEFSMAPRPKRLPKGTSQYQSAWYLDDVSDSGSDLEDIEDDEGDVTMNTPAHPADGVEGFTRAPTEVGPSEYPQSEMFLDPSPEDEGEAAALAAYRSRKTEGEEDLEFPDEIELRPNVLARERLARYRGLKSLRTSNWETNEDKPHEPSEWPRLLEIANFKRQSQQILREGLVGGVTAGTRVHVHLRAVPLSIQQAYNPSRPLCLFSLLRHEHKQTAVNYSISLSSDYPTPLKSKSELIVQCGHRRFVI</sequence>
<evidence type="ECO:0000256" key="5">
    <source>
        <dbReference type="SAM" id="MobiDB-lite"/>
    </source>
</evidence>
<dbReference type="PANTHER" id="PTHR12858">
    <property type="entry name" value="RIBOSOME BIOGENESIS PROTEIN"/>
    <property type="match status" value="1"/>
</dbReference>
<evidence type="ECO:0000259" key="6">
    <source>
        <dbReference type="PROSITE" id="PS51714"/>
    </source>
</evidence>
<comment type="similarity">
    <text evidence="4">Belongs to the TRAFAC class translation factor GTPase superfamily. Bms1-like GTPase family. TSR1 subfamily.</text>
</comment>
<feature type="non-terminal residue" evidence="7">
    <location>
        <position position="633"/>
    </location>
</feature>
<comment type="subcellular location">
    <subcellularLocation>
        <location evidence="1">Nucleus</location>
        <location evidence="1">Nucleolus</location>
    </subcellularLocation>
</comment>
<evidence type="ECO:0000313" key="8">
    <source>
        <dbReference type="Proteomes" id="UP000250266"/>
    </source>
</evidence>
<evidence type="ECO:0000256" key="1">
    <source>
        <dbReference type="ARBA" id="ARBA00004604"/>
    </source>
</evidence>
<dbReference type="Pfam" id="PF22298">
    <property type="entry name" value="Tsr1_G-like"/>
    <property type="match status" value="1"/>
</dbReference>
<keyword evidence="8" id="KW-1185">Reference proteome</keyword>
<gene>
    <name evidence="7" type="ORF">K432DRAFT_387398</name>
</gene>
<feature type="domain" description="Bms1-type G" evidence="6">
    <location>
        <begin position="87"/>
        <end position="245"/>
    </location>
</feature>
<keyword evidence="3" id="KW-0539">Nucleus</keyword>
<evidence type="ECO:0000256" key="4">
    <source>
        <dbReference type="ARBA" id="ARBA00038288"/>
    </source>
</evidence>
<dbReference type="GO" id="GO:0034511">
    <property type="term" value="F:U3 snoRNA binding"/>
    <property type="evidence" value="ECO:0007669"/>
    <property type="project" value="TreeGrafter"/>
</dbReference>
<proteinExistence type="inferred from homology"/>
<dbReference type="InterPro" id="IPR039761">
    <property type="entry name" value="Bms1/Tsr1"/>
</dbReference>
<dbReference type="Proteomes" id="UP000250266">
    <property type="component" value="Unassembled WGS sequence"/>
</dbReference>
<evidence type="ECO:0000256" key="3">
    <source>
        <dbReference type="ARBA" id="ARBA00023242"/>
    </source>
</evidence>
<dbReference type="GO" id="GO:0030688">
    <property type="term" value="C:preribosome, small subunit precursor"/>
    <property type="evidence" value="ECO:0007669"/>
    <property type="project" value="TreeGrafter"/>
</dbReference>
<feature type="compositionally biased region" description="Basic residues" evidence="5">
    <location>
        <begin position="7"/>
        <end position="26"/>
    </location>
</feature>
<dbReference type="PROSITE" id="PS51714">
    <property type="entry name" value="G_BMS1"/>
    <property type="match status" value="1"/>
</dbReference>
<dbReference type="GO" id="GO:0000462">
    <property type="term" value="P:maturation of SSU-rRNA from tricistronic rRNA transcript (SSU-rRNA, 5.8S rRNA, LSU-rRNA)"/>
    <property type="evidence" value="ECO:0007669"/>
    <property type="project" value="TreeGrafter"/>
</dbReference>
<accession>A0A8E2DXM1</accession>
<feature type="compositionally biased region" description="Basic and acidic residues" evidence="5">
    <location>
        <begin position="29"/>
        <end position="45"/>
    </location>
</feature>
<dbReference type="OrthoDB" id="119302at2759"/>
<name>A0A8E2DXM1_9PEZI</name>
<dbReference type="InterPro" id="IPR012948">
    <property type="entry name" value="AARP2CN"/>
</dbReference>
<protein>
    <submittedName>
        <fullName evidence="7">DUF663-domain-containing protein</fullName>
    </submittedName>
</protein>
<dbReference type="InterPro" id="IPR030387">
    <property type="entry name" value="G_Bms1/Tsr1_dom"/>
</dbReference>
<dbReference type="SMART" id="SM00785">
    <property type="entry name" value="AARP2CN"/>
    <property type="match status" value="1"/>
</dbReference>
<dbReference type="Pfam" id="PF08142">
    <property type="entry name" value="AARP2CN"/>
    <property type="match status" value="1"/>
</dbReference>
<dbReference type="GO" id="GO:0005730">
    <property type="term" value="C:nucleolus"/>
    <property type="evidence" value="ECO:0007669"/>
    <property type="project" value="UniProtKB-SubCell"/>
</dbReference>
<dbReference type="PANTHER" id="PTHR12858:SF1">
    <property type="entry name" value="PRE-RRNA-PROCESSING PROTEIN TSR1 HOMOLOG"/>
    <property type="match status" value="1"/>
</dbReference>
<dbReference type="AlphaFoldDB" id="A0A8E2DXM1"/>
<organism evidence="7 8">
    <name type="scientific">Lepidopterella palustris CBS 459.81</name>
    <dbReference type="NCBI Taxonomy" id="1314670"/>
    <lineage>
        <taxon>Eukaryota</taxon>
        <taxon>Fungi</taxon>
        <taxon>Dikarya</taxon>
        <taxon>Ascomycota</taxon>
        <taxon>Pezizomycotina</taxon>
        <taxon>Dothideomycetes</taxon>
        <taxon>Pleosporomycetidae</taxon>
        <taxon>Mytilinidiales</taxon>
        <taxon>Argynnaceae</taxon>
        <taxon>Lepidopterella</taxon>
    </lineage>
</organism>
<dbReference type="Pfam" id="PF04950">
    <property type="entry name" value="RIBIOP_C"/>
    <property type="match status" value="1"/>
</dbReference>
<dbReference type="InterPro" id="IPR007034">
    <property type="entry name" value="BMS1_TSR1_C"/>
</dbReference>
<keyword evidence="2" id="KW-0690">Ribosome biogenesis</keyword>
<evidence type="ECO:0000256" key="2">
    <source>
        <dbReference type="ARBA" id="ARBA00022517"/>
    </source>
</evidence>
<reference evidence="7 8" key="1">
    <citation type="journal article" date="2016" name="Nat. Commun.">
        <title>Ectomycorrhizal ecology is imprinted in the genome of the dominant symbiotic fungus Cenococcum geophilum.</title>
        <authorList>
            <consortium name="DOE Joint Genome Institute"/>
            <person name="Peter M."/>
            <person name="Kohler A."/>
            <person name="Ohm R.A."/>
            <person name="Kuo A."/>
            <person name="Krutzmann J."/>
            <person name="Morin E."/>
            <person name="Arend M."/>
            <person name="Barry K.W."/>
            <person name="Binder M."/>
            <person name="Choi C."/>
            <person name="Clum A."/>
            <person name="Copeland A."/>
            <person name="Grisel N."/>
            <person name="Haridas S."/>
            <person name="Kipfer T."/>
            <person name="LaButti K."/>
            <person name="Lindquist E."/>
            <person name="Lipzen A."/>
            <person name="Maire R."/>
            <person name="Meier B."/>
            <person name="Mihaltcheva S."/>
            <person name="Molinier V."/>
            <person name="Murat C."/>
            <person name="Poggeler S."/>
            <person name="Quandt C.A."/>
            <person name="Sperisen C."/>
            <person name="Tritt A."/>
            <person name="Tisserant E."/>
            <person name="Crous P.W."/>
            <person name="Henrissat B."/>
            <person name="Nehls U."/>
            <person name="Egli S."/>
            <person name="Spatafora J.W."/>
            <person name="Grigoriev I.V."/>
            <person name="Martin F.M."/>
        </authorList>
    </citation>
    <scope>NUCLEOTIDE SEQUENCE [LARGE SCALE GENOMIC DNA]</scope>
    <source>
        <strain evidence="7 8">CBS 459.81</strain>
    </source>
</reference>